<dbReference type="InterPro" id="IPR039650">
    <property type="entry name" value="HdrA-like"/>
</dbReference>
<dbReference type="InterPro" id="IPR036188">
    <property type="entry name" value="FAD/NAD-bd_sf"/>
</dbReference>
<dbReference type="Pfam" id="PF12831">
    <property type="entry name" value="FAD_oxidored"/>
    <property type="match status" value="1"/>
</dbReference>
<evidence type="ECO:0000256" key="6">
    <source>
        <dbReference type="SAM" id="MobiDB-lite"/>
    </source>
</evidence>
<dbReference type="PANTHER" id="PTHR43498">
    <property type="entry name" value="FERREDOXIN:COB-COM HETERODISULFIDE REDUCTASE SUBUNIT A"/>
    <property type="match status" value="1"/>
</dbReference>
<dbReference type="Gene3D" id="3.50.50.60">
    <property type="entry name" value="FAD/NAD(P)-binding domain"/>
    <property type="match status" value="1"/>
</dbReference>
<evidence type="ECO:0000256" key="5">
    <source>
        <dbReference type="ARBA" id="ARBA00023014"/>
    </source>
</evidence>
<proteinExistence type="predicted"/>
<reference evidence="7 8" key="1">
    <citation type="submission" date="2024-09" db="EMBL/GenBank/DDBJ databases">
        <title>Paenibacillus zeirhizospherea sp. nov., isolated from surface of the maize (Zea mays) roots in a horticulture field, Hungary.</title>
        <authorList>
            <person name="Marton D."/>
            <person name="Farkas M."/>
            <person name="Bedics A."/>
            <person name="Toth E."/>
            <person name="Tancsics A."/>
            <person name="Boka K."/>
            <person name="Maroti G."/>
            <person name="Kriszt B."/>
            <person name="Cserhati M."/>
        </authorList>
    </citation>
    <scope>NUCLEOTIDE SEQUENCE [LARGE SCALE GENOMIC DNA]</scope>
    <source>
        <strain evidence="7 8">KCTC 33519</strain>
    </source>
</reference>
<evidence type="ECO:0000256" key="4">
    <source>
        <dbReference type="ARBA" id="ARBA00023004"/>
    </source>
</evidence>
<evidence type="ECO:0000313" key="8">
    <source>
        <dbReference type="Proteomes" id="UP001580346"/>
    </source>
</evidence>
<dbReference type="SUPFAM" id="SSF51905">
    <property type="entry name" value="FAD/NAD(P)-binding domain"/>
    <property type="match status" value="1"/>
</dbReference>
<protein>
    <submittedName>
        <fullName evidence="7">FAD-dependent oxidoreductase</fullName>
    </submittedName>
</protein>
<evidence type="ECO:0000256" key="3">
    <source>
        <dbReference type="ARBA" id="ARBA00023002"/>
    </source>
</evidence>
<evidence type="ECO:0000313" key="7">
    <source>
        <dbReference type="EMBL" id="MFB5265311.1"/>
    </source>
</evidence>
<keyword evidence="1" id="KW-0004">4Fe-4S</keyword>
<comment type="caution">
    <text evidence="7">The sequence shown here is derived from an EMBL/GenBank/DDBJ whole genome shotgun (WGS) entry which is preliminary data.</text>
</comment>
<evidence type="ECO:0000256" key="1">
    <source>
        <dbReference type="ARBA" id="ARBA00022485"/>
    </source>
</evidence>
<dbReference type="Proteomes" id="UP001580346">
    <property type="component" value="Unassembled WGS sequence"/>
</dbReference>
<keyword evidence="8" id="KW-1185">Reference proteome</keyword>
<keyword evidence="2" id="KW-0479">Metal-binding</keyword>
<keyword evidence="5" id="KW-0411">Iron-sulfur</keyword>
<sequence length="512" mass="57384">MKRWYYAVGSICAAIAAVLLILWAAPFQTEKTASVSSVNPAGPAIHTSPANPVNPTSSTSHTSSTDPCAEGCEKYDIVVIGSEIQGVLLAREARNSGLRVLMLDPRSKPGGELTLAQMQFLDEPNDKNKHSLVQGEIKPLFDDYKNGKIRTAAEFDRYYNKMVKGIPMESGIEIQSVETDALQQGKTLTTLTYQTPDAAIHKVQANYWVENTDFAALTSKLGAKRIPGMESLYPGDNHDPDYMAATLMLKFKKVNWNRLHQAVLEDYPLTNVRQKYGPNTYVDWNIATGFSNILSNYKPQDPQLILRGMNTVDQKHGEVIMNALLIYDVDPAVPESVQEAVHKGMEEAPFVLEFLRKNIPGFEKAELNGFPEYLYIRDYNRYETEYVLQYDDVKNGHMFWDNVSIGGYSIDLQGTQKIPKGIGFGKTDRYGMPLRSFELKEYDNVLVVGKNVGASIKAYGSARIMPNTALAAQTIGIILGREHNKRLKELTPDDFTRIYAYLQKDYDIVLNH</sequence>
<feature type="compositionally biased region" description="Low complexity" evidence="6">
    <location>
        <begin position="56"/>
        <end position="65"/>
    </location>
</feature>
<accession>A0ABV5AMD4</accession>
<dbReference type="EMBL" id="JBHHMI010000001">
    <property type="protein sequence ID" value="MFB5265311.1"/>
    <property type="molecule type" value="Genomic_DNA"/>
</dbReference>
<dbReference type="PANTHER" id="PTHR43498:SF1">
    <property type="entry name" value="COB--COM HETERODISULFIDE REDUCTASE IRON-SULFUR SUBUNIT A"/>
    <property type="match status" value="1"/>
</dbReference>
<organism evidence="7 8">
    <name type="scientific">Paenibacillus enshidis</name>
    <dbReference type="NCBI Taxonomy" id="1458439"/>
    <lineage>
        <taxon>Bacteria</taxon>
        <taxon>Bacillati</taxon>
        <taxon>Bacillota</taxon>
        <taxon>Bacilli</taxon>
        <taxon>Bacillales</taxon>
        <taxon>Paenibacillaceae</taxon>
        <taxon>Paenibacillus</taxon>
    </lineage>
</organism>
<keyword evidence="3" id="KW-0560">Oxidoreductase</keyword>
<name>A0ABV5AMD4_9BACL</name>
<evidence type="ECO:0000256" key="2">
    <source>
        <dbReference type="ARBA" id="ARBA00022723"/>
    </source>
</evidence>
<feature type="region of interest" description="Disordered" evidence="6">
    <location>
        <begin position="36"/>
        <end position="68"/>
    </location>
</feature>
<keyword evidence="4" id="KW-0408">Iron</keyword>
<gene>
    <name evidence="7" type="ORF">ACE41H_00710</name>
</gene>
<dbReference type="RefSeq" id="WP_375352570.1">
    <property type="nucleotide sequence ID" value="NZ_JBHHMI010000001.1"/>
</dbReference>